<dbReference type="Pfam" id="PF00672">
    <property type="entry name" value="HAMP"/>
    <property type="match status" value="1"/>
</dbReference>
<evidence type="ECO:0000256" key="2">
    <source>
        <dbReference type="ARBA" id="ARBA00004370"/>
    </source>
</evidence>
<name>A0A6L7HXE7_9GAMM</name>
<dbReference type="PROSITE" id="PS50109">
    <property type="entry name" value="HIS_KIN"/>
    <property type="match status" value="1"/>
</dbReference>
<dbReference type="GO" id="GO:0005886">
    <property type="term" value="C:plasma membrane"/>
    <property type="evidence" value="ECO:0007669"/>
    <property type="project" value="TreeGrafter"/>
</dbReference>
<dbReference type="InterPro" id="IPR003660">
    <property type="entry name" value="HAMP_dom"/>
</dbReference>
<dbReference type="InterPro" id="IPR036097">
    <property type="entry name" value="HisK_dim/P_sf"/>
</dbReference>
<feature type="domain" description="Histidine kinase" evidence="12">
    <location>
        <begin position="215"/>
        <end position="419"/>
    </location>
</feature>
<dbReference type="SUPFAM" id="SSF47384">
    <property type="entry name" value="Homodimeric domain of signal transducing histidine kinase"/>
    <property type="match status" value="1"/>
</dbReference>
<evidence type="ECO:0000313" key="15">
    <source>
        <dbReference type="Proteomes" id="UP000474778"/>
    </source>
</evidence>
<evidence type="ECO:0000256" key="9">
    <source>
        <dbReference type="ARBA" id="ARBA00023012"/>
    </source>
</evidence>
<evidence type="ECO:0000256" key="7">
    <source>
        <dbReference type="ARBA" id="ARBA00022777"/>
    </source>
</evidence>
<dbReference type="AlphaFoldDB" id="A0A6L7HXE7"/>
<keyword evidence="4" id="KW-0597">Phosphoprotein</keyword>
<proteinExistence type="predicted"/>
<dbReference type="CDD" id="cd00082">
    <property type="entry name" value="HisKA"/>
    <property type="match status" value="1"/>
</dbReference>
<dbReference type="InterPro" id="IPR003661">
    <property type="entry name" value="HisK_dim/P_dom"/>
</dbReference>
<dbReference type="InterPro" id="IPR004358">
    <property type="entry name" value="Sig_transdc_His_kin-like_C"/>
</dbReference>
<evidence type="ECO:0000256" key="8">
    <source>
        <dbReference type="ARBA" id="ARBA00022989"/>
    </source>
</evidence>
<organism evidence="14 15">
    <name type="scientific">Shewanella insulae</name>
    <dbReference type="NCBI Taxonomy" id="2681496"/>
    <lineage>
        <taxon>Bacteria</taxon>
        <taxon>Pseudomonadati</taxon>
        <taxon>Pseudomonadota</taxon>
        <taxon>Gammaproteobacteria</taxon>
        <taxon>Alteromonadales</taxon>
        <taxon>Shewanellaceae</taxon>
        <taxon>Shewanella</taxon>
    </lineage>
</organism>
<dbReference type="InterPro" id="IPR005467">
    <property type="entry name" value="His_kinase_dom"/>
</dbReference>
<dbReference type="SMART" id="SM00388">
    <property type="entry name" value="HisKA"/>
    <property type="match status" value="1"/>
</dbReference>
<evidence type="ECO:0000259" key="13">
    <source>
        <dbReference type="PROSITE" id="PS50885"/>
    </source>
</evidence>
<dbReference type="Pfam" id="PF00512">
    <property type="entry name" value="HisKA"/>
    <property type="match status" value="1"/>
</dbReference>
<dbReference type="InterPro" id="IPR036890">
    <property type="entry name" value="HATPase_C_sf"/>
</dbReference>
<gene>
    <name evidence="14" type="ORF">GNT65_09885</name>
</gene>
<dbReference type="InterPro" id="IPR003594">
    <property type="entry name" value="HATPase_dom"/>
</dbReference>
<dbReference type="PROSITE" id="PS50885">
    <property type="entry name" value="HAMP"/>
    <property type="match status" value="1"/>
</dbReference>
<evidence type="ECO:0000256" key="11">
    <source>
        <dbReference type="SAM" id="Phobius"/>
    </source>
</evidence>
<evidence type="ECO:0000256" key="10">
    <source>
        <dbReference type="ARBA" id="ARBA00023136"/>
    </source>
</evidence>
<feature type="transmembrane region" description="Helical" evidence="11">
    <location>
        <begin position="130"/>
        <end position="152"/>
    </location>
</feature>
<dbReference type="Gene3D" id="3.30.565.10">
    <property type="entry name" value="Histidine kinase-like ATPase, C-terminal domain"/>
    <property type="match status" value="1"/>
</dbReference>
<evidence type="ECO:0000256" key="3">
    <source>
        <dbReference type="ARBA" id="ARBA00012438"/>
    </source>
</evidence>
<evidence type="ECO:0000313" key="14">
    <source>
        <dbReference type="EMBL" id="MXR68976.1"/>
    </source>
</evidence>
<evidence type="ECO:0000256" key="1">
    <source>
        <dbReference type="ARBA" id="ARBA00000085"/>
    </source>
</evidence>
<dbReference type="Gene3D" id="1.10.287.130">
    <property type="match status" value="1"/>
</dbReference>
<comment type="catalytic activity">
    <reaction evidence="1">
        <text>ATP + protein L-histidine = ADP + protein N-phospho-L-histidine.</text>
        <dbReference type="EC" id="2.7.13.3"/>
    </reaction>
</comment>
<dbReference type="SUPFAM" id="SSF55874">
    <property type="entry name" value="ATPase domain of HSP90 chaperone/DNA topoisomerase II/histidine kinase"/>
    <property type="match status" value="1"/>
</dbReference>
<dbReference type="SUPFAM" id="SSF158472">
    <property type="entry name" value="HAMP domain-like"/>
    <property type="match status" value="1"/>
</dbReference>
<keyword evidence="7" id="KW-0418">Kinase</keyword>
<dbReference type="RefSeq" id="WP_338091770.1">
    <property type="nucleotide sequence ID" value="NZ_WRPA01000007.1"/>
</dbReference>
<reference evidence="14 15" key="1">
    <citation type="submission" date="2019-12" db="EMBL/GenBank/DDBJ databases">
        <title>Shewanella insulae sp. nov., isolated from a tidal flat.</title>
        <authorList>
            <person name="Yoon J.-H."/>
        </authorList>
    </citation>
    <scope>NUCLEOTIDE SEQUENCE [LARGE SCALE GENOMIC DNA]</scope>
    <source>
        <strain evidence="14 15">JBTF-M18</strain>
    </source>
</reference>
<keyword evidence="5" id="KW-0808">Transferase</keyword>
<dbReference type="EMBL" id="WRPA01000007">
    <property type="protein sequence ID" value="MXR68976.1"/>
    <property type="molecule type" value="Genomic_DNA"/>
</dbReference>
<keyword evidence="6 11" id="KW-0812">Transmembrane</keyword>
<dbReference type="Pfam" id="PF02518">
    <property type="entry name" value="HATPase_c"/>
    <property type="match status" value="1"/>
</dbReference>
<keyword evidence="15" id="KW-1185">Reference proteome</keyword>
<dbReference type="Proteomes" id="UP000474778">
    <property type="component" value="Unassembled WGS sequence"/>
</dbReference>
<dbReference type="PANTHER" id="PTHR45436">
    <property type="entry name" value="SENSOR HISTIDINE KINASE YKOH"/>
    <property type="match status" value="1"/>
</dbReference>
<dbReference type="PANTHER" id="PTHR45436:SF8">
    <property type="entry name" value="HISTIDINE KINASE"/>
    <property type="match status" value="1"/>
</dbReference>
<keyword evidence="10 11" id="KW-0472">Membrane</keyword>
<evidence type="ECO:0000259" key="12">
    <source>
        <dbReference type="PROSITE" id="PS50109"/>
    </source>
</evidence>
<dbReference type="EC" id="2.7.13.3" evidence="3"/>
<dbReference type="PRINTS" id="PR00344">
    <property type="entry name" value="BCTRLSENSOR"/>
</dbReference>
<dbReference type="GO" id="GO:0000155">
    <property type="term" value="F:phosphorelay sensor kinase activity"/>
    <property type="evidence" value="ECO:0007669"/>
    <property type="project" value="InterPro"/>
</dbReference>
<comment type="caution">
    <text evidence="14">The sequence shown here is derived from an EMBL/GenBank/DDBJ whole genome shotgun (WGS) entry which is preliminary data.</text>
</comment>
<dbReference type="SMART" id="SM00304">
    <property type="entry name" value="HAMP"/>
    <property type="match status" value="1"/>
</dbReference>
<keyword evidence="9" id="KW-0902">Two-component regulatory system</keyword>
<accession>A0A6L7HXE7</accession>
<sequence length="419" mass="47099">MTLIIGTLLFGMYRQLINEQELQTNQHLAAEKLRYQQMALTLDRRSFATQIRTADPKTALVVWRSSLDLVGALSLMPDDMPLLPETRDFPILTSGPDKLHILTGGLVITRYGPVLIATRTDQLATLIERFVNAAITALMLTIVLTLALGYLFSKAILRRLVQYNRLSRRIERGEYSTRLPVSWRQDEFDMLAGNFNQVLDTLEANLHAVRGATDNIAHDLRTPLSHLRIGLEQLPQRPAEELDEASAILIEELDHCLATFDAMLSLTRIEEGQQDLELQPLSLRDLCQDLFEMAEAMAESNGQTLSLSLDQDYSVMGDKYLLFQALFNLVDNAIKYSGEGAKIEIIQQDNEILIRDNGPGIPDDATEKVFDRLVRLDPSRHNKGTGLGLSLVKAILQRHNARIELSDNQPGLQVSIRFS</sequence>
<dbReference type="InterPro" id="IPR050428">
    <property type="entry name" value="TCS_sensor_his_kinase"/>
</dbReference>
<evidence type="ECO:0000256" key="4">
    <source>
        <dbReference type="ARBA" id="ARBA00022553"/>
    </source>
</evidence>
<feature type="domain" description="HAMP" evidence="13">
    <location>
        <begin position="154"/>
        <end position="207"/>
    </location>
</feature>
<evidence type="ECO:0000256" key="5">
    <source>
        <dbReference type="ARBA" id="ARBA00022679"/>
    </source>
</evidence>
<protein>
    <recommendedName>
        <fullName evidence="3">histidine kinase</fullName>
        <ecNumber evidence="3">2.7.13.3</ecNumber>
    </recommendedName>
</protein>
<dbReference type="SMART" id="SM00387">
    <property type="entry name" value="HATPase_c"/>
    <property type="match status" value="1"/>
</dbReference>
<keyword evidence="8 11" id="KW-1133">Transmembrane helix</keyword>
<comment type="subcellular location">
    <subcellularLocation>
        <location evidence="2">Membrane</location>
    </subcellularLocation>
</comment>
<dbReference type="Gene3D" id="6.10.340.10">
    <property type="match status" value="1"/>
</dbReference>
<evidence type="ECO:0000256" key="6">
    <source>
        <dbReference type="ARBA" id="ARBA00022692"/>
    </source>
</evidence>
<dbReference type="CDD" id="cd06225">
    <property type="entry name" value="HAMP"/>
    <property type="match status" value="1"/>
</dbReference>